<dbReference type="SUPFAM" id="SSF52467">
    <property type="entry name" value="DHS-like NAD/FAD-binding domain"/>
    <property type="match status" value="1"/>
</dbReference>
<protein>
    <recommendedName>
        <fullName evidence="3">SIR2-like domain-containing protein</fullName>
    </recommendedName>
</protein>
<dbReference type="Pfam" id="PF13289">
    <property type="entry name" value="SIR2_2"/>
    <property type="match status" value="1"/>
</dbReference>
<comment type="caution">
    <text evidence="1">The sequence shown here is derived from an EMBL/GenBank/DDBJ whole genome shotgun (WGS) entry which is preliminary data.</text>
</comment>
<dbReference type="RefSeq" id="WP_163568856.1">
    <property type="nucleotide sequence ID" value="NZ_BAAANY010000008.1"/>
</dbReference>
<evidence type="ECO:0000313" key="1">
    <source>
        <dbReference type="EMBL" id="GAA1673387.1"/>
    </source>
</evidence>
<dbReference type="EMBL" id="BAAANY010000008">
    <property type="protein sequence ID" value="GAA1673387.1"/>
    <property type="molecule type" value="Genomic_DNA"/>
</dbReference>
<gene>
    <name evidence="1" type="ORF">GCM10009765_23420</name>
</gene>
<name>A0ABN2GLS1_9ACTN</name>
<reference evidence="1 2" key="1">
    <citation type="journal article" date="2019" name="Int. J. Syst. Evol. Microbiol.">
        <title>The Global Catalogue of Microorganisms (GCM) 10K type strain sequencing project: providing services to taxonomists for standard genome sequencing and annotation.</title>
        <authorList>
            <consortium name="The Broad Institute Genomics Platform"/>
            <consortium name="The Broad Institute Genome Sequencing Center for Infectious Disease"/>
            <person name="Wu L."/>
            <person name="Ma J."/>
        </authorList>
    </citation>
    <scope>NUCLEOTIDE SEQUENCE [LARGE SCALE GENOMIC DNA]</scope>
    <source>
        <strain evidence="1 2">JCM 14718</strain>
    </source>
</reference>
<evidence type="ECO:0000313" key="2">
    <source>
        <dbReference type="Proteomes" id="UP001500618"/>
    </source>
</evidence>
<dbReference type="Proteomes" id="UP001500618">
    <property type="component" value="Unassembled WGS sequence"/>
</dbReference>
<dbReference type="InterPro" id="IPR029035">
    <property type="entry name" value="DHS-like_NAD/FAD-binding_dom"/>
</dbReference>
<accession>A0ABN2GLS1</accession>
<evidence type="ECO:0008006" key="3">
    <source>
        <dbReference type="Google" id="ProtNLM"/>
    </source>
</evidence>
<sequence length="583" mass="64606">MLLGAGVSIAADVPSAWAVQEDLILKVAQTEGATPTDPFDWYRDRFGKLSTYDDLLDTLTRTPLERQALLRGYFEPTEDEREQGSKLPTAAHAAVARLVTSGLVRVIITINFDRLTEAALREEGIEPTVVTAPADIAGLAPLHTLRCLVVHLHGDYLSPASMLNTAEELSTYPPQLNGLLDRIFDEYGLIISGWSATWDTALREALARCTTRRFGTYWADPFPLGETANDLRLQRSGVYIHADADTFFGKLADTTDALADTERQHPATTAIAVATAKRSLSGARVAVPLHDFIRTEFERVRTLAPLIPERWDAPNVQYEHEHRLAQLETGIEVLLALVATTVYWGNADTDRWWFADIERLARPVSQSGSTSLLHLVRAPATMMLYAAGVAATAAERWPLVVRLLREPTTVDPRTGKLRKVGHILGPQETMSHATASRRLHNSLLPIFTSHLALGTTAYADHWERFEYLRLVSKTDEAVQDNLSIGSDVPHIRSTGRLDEYTPIPSAWLTQELAEQGDKLHLLEAGLFDGHAQRLTAAQTEYDNQYATWAKNAAYSAIPAVSAGMLPSSDHWYPDEYGRWATTQ</sequence>
<dbReference type="Gene3D" id="3.40.50.1220">
    <property type="entry name" value="TPP-binding domain"/>
    <property type="match status" value="1"/>
</dbReference>
<keyword evidence="2" id="KW-1185">Reference proteome</keyword>
<organism evidence="1 2">
    <name type="scientific">Fodinicola feengrottensis</name>
    <dbReference type="NCBI Taxonomy" id="435914"/>
    <lineage>
        <taxon>Bacteria</taxon>
        <taxon>Bacillati</taxon>
        <taxon>Actinomycetota</taxon>
        <taxon>Actinomycetes</taxon>
        <taxon>Mycobacteriales</taxon>
        <taxon>Fodinicola</taxon>
    </lineage>
</organism>
<proteinExistence type="predicted"/>